<dbReference type="PROSITE" id="PS50887">
    <property type="entry name" value="GGDEF"/>
    <property type="match status" value="1"/>
</dbReference>
<dbReference type="PROSITE" id="PS50883">
    <property type="entry name" value="EAL"/>
    <property type="match status" value="1"/>
</dbReference>
<dbReference type="InterPro" id="IPR043128">
    <property type="entry name" value="Rev_trsase/Diguanyl_cyclase"/>
</dbReference>
<feature type="transmembrane region" description="Helical" evidence="2">
    <location>
        <begin position="193"/>
        <end position="216"/>
    </location>
</feature>
<feature type="domain" description="PAS" evidence="3">
    <location>
        <begin position="332"/>
        <end position="405"/>
    </location>
</feature>
<feature type="transmembrane region" description="Helical" evidence="2">
    <location>
        <begin position="14"/>
        <end position="36"/>
    </location>
</feature>
<feature type="transmembrane region" description="Helical" evidence="2">
    <location>
        <begin position="258"/>
        <end position="280"/>
    </location>
</feature>
<dbReference type="InterPro" id="IPR035965">
    <property type="entry name" value="PAS-like_dom_sf"/>
</dbReference>
<organism evidence="7 8">
    <name type="scientific">Noviherbaspirillum humi</name>
    <dbReference type="NCBI Taxonomy" id="1688639"/>
    <lineage>
        <taxon>Bacteria</taxon>
        <taxon>Pseudomonadati</taxon>
        <taxon>Pseudomonadota</taxon>
        <taxon>Betaproteobacteria</taxon>
        <taxon>Burkholderiales</taxon>
        <taxon>Oxalobacteraceae</taxon>
        <taxon>Noviherbaspirillum</taxon>
    </lineage>
</organism>
<dbReference type="Pfam" id="PF00989">
    <property type="entry name" value="PAS"/>
    <property type="match status" value="1"/>
</dbReference>
<proteinExistence type="predicted"/>
<evidence type="ECO:0000313" key="8">
    <source>
        <dbReference type="Proteomes" id="UP000198284"/>
    </source>
</evidence>
<dbReference type="Pfam" id="PF00990">
    <property type="entry name" value="GGDEF"/>
    <property type="match status" value="1"/>
</dbReference>
<evidence type="ECO:0000259" key="5">
    <source>
        <dbReference type="PROSITE" id="PS50883"/>
    </source>
</evidence>
<evidence type="ECO:0000259" key="6">
    <source>
        <dbReference type="PROSITE" id="PS50887"/>
    </source>
</evidence>
<dbReference type="FunFam" id="3.20.20.450:FF:000001">
    <property type="entry name" value="Cyclic di-GMP phosphodiesterase yahA"/>
    <property type="match status" value="1"/>
</dbReference>
<feature type="transmembrane region" description="Helical" evidence="2">
    <location>
        <begin position="76"/>
        <end position="97"/>
    </location>
</feature>
<dbReference type="GO" id="GO:0071111">
    <property type="term" value="F:cyclic-guanylate-specific phosphodiesterase activity"/>
    <property type="evidence" value="ECO:0007669"/>
    <property type="project" value="UniProtKB-EC"/>
</dbReference>
<dbReference type="PANTHER" id="PTHR44757:SF2">
    <property type="entry name" value="BIOFILM ARCHITECTURE MAINTENANCE PROTEIN MBAA"/>
    <property type="match status" value="1"/>
</dbReference>
<keyword evidence="8" id="KW-1185">Reference proteome</keyword>
<dbReference type="PANTHER" id="PTHR44757">
    <property type="entry name" value="DIGUANYLATE CYCLASE DGCP"/>
    <property type="match status" value="1"/>
</dbReference>
<dbReference type="SMART" id="SM00267">
    <property type="entry name" value="GGDEF"/>
    <property type="match status" value="1"/>
</dbReference>
<dbReference type="SUPFAM" id="SSF55073">
    <property type="entry name" value="Nucleotide cyclase"/>
    <property type="match status" value="1"/>
</dbReference>
<keyword evidence="2" id="KW-0812">Transmembrane</keyword>
<dbReference type="InterPro" id="IPR000160">
    <property type="entry name" value="GGDEF_dom"/>
</dbReference>
<dbReference type="CDD" id="cd01948">
    <property type="entry name" value="EAL"/>
    <property type="match status" value="1"/>
</dbReference>
<feature type="transmembrane region" description="Helical" evidence="2">
    <location>
        <begin position="152"/>
        <end position="173"/>
    </location>
</feature>
<dbReference type="InterPro" id="IPR035919">
    <property type="entry name" value="EAL_sf"/>
</dbReference>
<dbReference type="PROSITE" id="PS50113">
    <property type="entry name" value="PAC"/>
    <property type="match status" value="1"/>
</dbReference>
<dbReference type="GO" id="GO:0006355">
    <property type="term" value="P:regulation of DNA-templated transcription"/>
    <property type="evidence" value="ECO:0007669"/>
    <property type="project" value="InterPro"/>
</dbReference>
<dbReference type="OrthoDB" id="9813903at2"/>
<dbReference type="Gene3D" id="3.30.450.20">
    <property type="entry name" value="PAS domain"/>
    <property type="match status" value="1"/>
</dbReference>
<dbReference type="CDD" id="cd01949">
    <property type="entry name" value="GGDEF"/>
    <property type="match status" value="1"/>
</dbReference>
<evidence type="ECO:0000259" key="4">
    <source>
        <dbReference type="PROSITE" id="PS50113"/>
    </source>
</evidence>
<comment type="catalytic activity">
    <reaction evidence="1">
        <text>3',3'-c-di-GMP + H2O = 5'-phosphoguanylyl(3'-&gt;5')guanosine + H(+)</text>
        <dbReference type="Rhea" id="RHEA:24902"/>
        <dbReference type="ChEBI" id="CHEBI:15377"/>
        <dbReference type="ChEBI" id="CHEBI:15378"/>
        <dbReference type="ChEBI" id="CHEBI:58754"/>
        <dbReference type="ChEBI" id="CHEBI:58805"/>
        <dbReference type="EC" id="3.1.4.52"/>
    </reaction>
    <physiologicalReaction direction="left-to-right" evidence="1">
        <dbReference type="Rhea" id="RHEA:24903"/>
    </physiologicalReaction>
</comment>
<dbReference type="InterPro" id="IPR052155">
    <property type="entry name" value="Biofilm_reg_signaling"/>
</dbReference>
<name>A0A239IY23_9BURK</name>
<dbReference type="CDD" id="cd00130">
    <property type="entry name" value="PAS"/>
    <property type="match status" value="1"/>
</dbReference>
<dbReference type="AlphaFoldDB" id="A0A239IY23"/>
<dbReference type="SMART" id="SM00091">
    <property type="entry name" value="PAS"/>
    <property type="match status" value="1"/>
</dbReference>
<evidence type="ECO:0000313" key="7">
    <source>
        <dbReference type="EMBL" id="SNS98676.1"/>
    </source>
</evidence>
<feature type="domain" description="EAL" evidence="5">
    <location>
        <begin position="635"/>
        <end position="889"/>
    </location>
</feature>
<protein>
    <submittedName>
        <fullName evidence="7">PAS domain S-box-containing protein/diguanylate cyclase (GGDEF) domain-containing protein</fullName>
    </submittedName>
</protein>
<feature type="domain" description="GGDEF" evidence="6">
    <location>
        <begin position="493"/>
        <end position="626"/>
    </location>
</feature>
<dbReference type="GO" id="GO:0071732">
    <property type="term" value="P:cellular response to nitric oxide"/>
    <property type="evidence" value="ECO:0007669"/>
    <property type="project" value="UniProtKB-ARBA"/>
</dbReference>
<dbReference type="PROSITE" id="PS50112">
    <property type="entry name" value="PAS"/>
    <property type="match status" value="1"/>
</dbReference>
<keyword evidence="2" id="KW-1133">Transmembrane helix</keyword>
<dbReference type="InterPro" id="IPR001633">
    <property type="entry name" value="EAL_dom"/>
</dbReference>
<evidence type="ECO:0000256" key="1">
    <source>
        <dbReference type="ARBA" id="ARBA00051114"/>
    </source>
</evidence>
<dbReference type="Proteomes" id="UP000198284">
    <property type="component" value="Unassembled WGS sequence"/>
</dbReference>
<feature type="transmembrane region" description="Helical" evidence="2">
    <location>
        <begin position="126"/>
        <end position="145"/>
    </location>
</feature>
<dbReference type="NCBIfam" id="TIGR00254">
    <property type="entry name" value="GGDEF"/>
    <property type="match status" value="1"/>
</dbReference>
<dbReference type="SUPFAM" id="SSF55785">
    <property type="entry name" value="PYP-like sensor domain (PAS domain)"/>
    <property type="match status" value="1"/>
</dbReference>
<evidence type="ECO:0000256" key="2">
    <source>
        <dbReference type="SAM" id="Phobius"/>
    </source>
</evidence>
<dbReference type="SUPFAM" id="SSF141868">
    <property type="entry name" value="EAL domain-like"/>
    <property type="match status" value="1"/>
</dbReference>
<feature type="transmembrane region" description="Helical" evidence="2">
    <location>
        <begin position="48"/>
        <end position="69"/>
    </location>
</feature>
<evidence type="ECO:0000259" key="3">
    <source>
        <dbReference type="PROSITE" id="PS50112"/>
    </source>
</evidence>
<dbReference type="RefSeq" id="WP_089400247.1">
    <property type="nucleotide sequence ID" value="NZ_FZOT01000011.1"/>
</dbReference>
<dbReference type="NCBIfam" id="TIGR00229">
    <property type="entry name" value="sensory_box"/>
    <property type="match status" value="1"/>
</dbReference>
<dbReference type="Pfam" id="PF00563">
    <property type="entry name" value="EAL"/>
    <property type="match status" value="1"/>
</dbReference>
<keyword evidence="2" id="KW-0472">Membrane</keyword>
<dbReference type="Gene3D" id="3.30.70.270">
    <property type="match status" value="1"/>
</dbReference>
<dbReference type="InterPro" id="IPR013767">
    <property type="entry name" value="PAS_fold"/>
</dbReference>
<dbReference type="SMART" id="SM00052">
    <property type="entry name" value="EAL"/>
    <property type="match status" value="1"/>
</dbReference>
<accession>A0A239IY23</accession>
<dbReference type="FunFam" id="3.30.70.270:FF:000001">
    <property type="entry name" value="Diguanylate cyclase domain protein"/>
    <property type="match status" value="1"/>
</dbReference>
<feature type="domain" description="PAC" evidence="4">
    <location>
        <begin position="409"/>
        <end position="461"/>
    </location>
</feature>
<dbReference type="EMBL" id="FZOT01000011">
    <property type="protein sequence ID" value="SNS98676.1"/>
    <property type="molecule type" value="Genomic_DNA"/>
</dbReference>
<sequence length="906" mass="99832">MHQPDREQNPYDSYAQIVSIIAAMVGLSIIIGWMSGTRVLTSLIPGSWTMKFNSGAGMILLSISLYLIVSYRGRRWAVLAASAAALSSAALGALTLFEYAASVDFGIDQFFAREADPSGVHHPGRMAAIAATLFVLMGGAQWLLARNARSRWVEGLTLVAMFNAMVPAIGYLYGKASLYHIPYYGTMALPSALAMLMLCTGILAARPHSGLMALITNRNAGGVTARRLLPGAILVPLVLDRLQYWGQQVGWFDATLGSVLFTLSTIVLFTILVGWTAFLLTRIDLQRDHAEAALQDSLRDQEQHVQALSDANARLHNEIAVRRQAEDSLFHEHERSEVTLNSIGDGVITTDAHGDVRYLNPAAERMTGWSNAEASGKPIGDVFCIIDAISRQPLERPVEEAMQQNAVRVVTDCLLVNRDGSELAINDSCAPMRDREGRIIGAVLVFHDVSAMRDMSQRMAYLAQHDYLTGLPNRFLLNDRLAQAIALALRHGKRAALMFLDLDRFKHVNDTLGHVIGDLLLKQIAARLKDCVRECDTVSRQGGDEFVILLQEVADTIGAARVAAHILEAIGKPYFIDDHEIHISGSIGISICPEDGEDSETIIKHADAAMYQAKAEGRNNYQFFTRNISERAIKRFAMEGNLRRAIARDESALYYQPKIEIATGRVIGAEALLRWQLQSSEIISPAQFIPVAEESGLIIPIGEWVLRQACRQNRAWQEAGYPAMPVAVNVSAVQFRDKHFLELVSRVLQETGLDPSNLELELTESVTMQEVDTTIGLMRSIKDMGISLSIDDFGTGYSSFSYLRRLPIDTLKIDKSFVQDIATDPDGAAIVSAIISMAKILKQKVIAEGVETPAQYEFLRQQGCDQIQGYYFSEPLPAEEFEARFLREQVAGMAQAERLIGGGARH</sequence>
<dbReference type="InterPro" id="IPR000014">
    <property type="entry name" value="PAS"/>
</dbReference>
<dbReference type="InterPro" id="IPR000700">
    <property type="entry name" value="PAS-assoc_C"/>
</dbReference>
<gene>
    <name evidence="7" type="ORF">SAMN06265795_11132</name>
</gene>
<reference evidence="7 8" key="1">
    <citation type="submission" date="2017-06" db="EMBL/GenBank/DDBJ databases">
        <authorList>
            <person name="Kim H.J."/>
            <person name="Triplett B.A."/>
        </authorList>
    </citation>
    <scope>NUCLEOTIDE SEQUENCE [LARGE SCALE GENOMIC DNA]</scope>
    <source>
        <strain evidence="7 8">U15</strain>
    </source>
</reference>
<dbReference type="Gene3D" id="3.20.20.450">
    <property type="entry name" value="EAL domain"/>
    <property type="match status" value="1"/>
</dbReference>
<dbReference type="InterPro" id="IPR029787">
    <property type="entry name" value="Nucleotide_cyclase"/>
</dbReference>